<dbReference type="EMBL" id="BX294136">
    <property type="protein sequence ID" value="CAD72557.1"/>
    <property type="molecule type" value="Genomic_DNA"/>
</dbReference>
<evidence type="ECO:0000256" key="1">
    <source>
        <dbReference type="SAM" id="SignalP"/>
    </source>
</evidence>
<dbReference type="STRING" id="243090.RB2329"/>
<evidence type="ECO:0000313" key="2">
    <source>
        <dbReference type="EMBL" id="CAD72557.1"/>
    </source>
</evidence>
<sequence>MHRKIILAVLVLQIFASWHTAASCDEAQAIAGPSKASIYLHLLGTNRAKNHDPDDWRPDPDDQRLPRWSCVSTLLVHNNRKFYLRAPGNRDPYVKLNGLAVLDQSGIASVEIEYELDDSNMTYIETETFKVKLDHFIYLADGIYWRAILSRNDDAYEAFDLAQKNQRLNSKSDRKPCPP</sequence>
<dbReference type="Proteomes" id="UP000001025">
    <property type="component" value="Chromosome"/>
</dbReference>
<dbReference type="EnsemblBacteria" id="CAD72557">
    <property type="protein sequence ID" value="CAD72557"/>
    <property type="gene ID" value="RB2329"/>
</dbReference>
<protein>
    <submittedName>
        <fullName evidence="2">Uncharacterized protein</fullName>
    </submittedName>
</protein>
<reference evidence="2 3" key="1">
    <citation type="journal article" date="2003" name="Proc. Natl. Acad. Sci. U.S.A.">
        <title>Complete genome sequence of the marine planctomycete Pirellula sp. strain 1.</title>
        <authorList>
            <person name="Gloeckner F.O."/>
            <person name="Kube M."/>
            <person name="Bauer M."/>
            <person name="Teeling H."/>
            <person name="Lombardot T."/>
            <person name="Ludwig W."/>
            <person name="Gade D."/>
            <person name="Beck A."/>
            <person name="Borzym K."/>
            <person name="Heitmann K."/>
            <person name="Rabus R."/>
            <person name="Schlesner H."/>
            <person name="Amann R."/>
            <person name="Reinhardt R."/>
        </authorList>
    </citation>
    <scope>NUCLEOTIDE SEQUENCE [LARGE SCALE GENOMIC DNA]</scope>
    <source>
        <strain evidence="3">DSM 10527 / NCIMB 13988 / SH1</strain>
    </source>
</reference>
<dbReference type="PATRIC" id="fig|243090.15.peg.1068"/>
<keyword evidence="1" id="KW-0732">Signal</keyword>
<accession>Q7UW14</accession>
<keyword evidence="3" id="KW-1185">Reference proteome</keyword>
<dbReference type="KEGG" id="rba:RB2329"/>
<dbReference type="OrthoDB" id="9973849at2"/>
<dbReference type="InParanoid" id="Q7UW14"/>
<name>Q7UW14_RHOBA</name>
<dbReference type="RefSeq" id="WP_011118780.1">
    <property type="nucleotide sequence ID" value="NC_005027.1"/>
</dbReference>
<proteinExistence type="predicted"/>
<feature type="chain" id="PRO_5004292295" evidence="1">
    <location>
        <begin position="22"/>
        <end position="179"/>
    </location>
</feature>
<evidence type="ECO:0000313" key="3">
    <source>
        <dbReference type="Proteomes" id="UP000001025"/>
    </source>
</evidence>
<gene>
    <name evidence="2" type="ordered locus">RB2329</name>
</gene>
<organism evidence="2 3">
    <name type="scientific">Rhodopirellula baltica (strain DSM 10527 / NCIMB 13988 / SH1)</name>
    <dbReference type="NCBI Taxonomy" id="243090"/>
    <lineage>
        <taxon>Bacteria</taxon>
        <taxon>Pseudomonadati</taxon>
        <taxon>Planctomycetota</taxon>
        <taxon>Planctomycetia</taxon>
        <taxon>Pirellulales</taxon>
        <taxon>Pirellulaceae</taxon>
        <taxon>Rhodopirellula</taxon>
    </lineage>
</organism>
<feature type="signal peptide" evidence="1">
    <location>
        <begin position="1"/>
        <end position="21"/>
    </location>
</feature>
<dbReference type="PROSITE" id="PS51257">
    <property type="entry name" value="PROKAR_LIPOPROTEIN"/>
    <property type="match status" value="1"/>
</dbReference>
<dbReference type="HOGENOM" id="CLU_1502322_0_0_0"/>
<dbReference type="AlphaFoldDB" id="Q7UW14"/>